<sequence>MTSLTTAAYEVAHALRPGSTAAQVYAAAYADARWQWISAGSPDDELPAYLADLIAPDPLARTASAELGTGGTADIIWAVNARWAGLQEAAERDEPLEQWARRVTASGQVAGTPEQVIDALDLYADGVSDMGIAAETGLSVVAVAWVTGESR</sequence>
<dbReference type="AlphaFoldDB" id="A0A1X0ABU5"/>
<protein>
    <submittedName>
        <fullName evidence="1">Uncharacterized protein</fullName>
    </submittedName>
</protein>
<comment type="caution">
    <text evidence="1">The sequence shown here is derived from an EMBL/GenBank/DDBJ whole genome shotgun (WGS) entry which is preliminary data.</text>
</comment>
<proteinExistence type="predicted"/>
<gene>
    <name evidence="1" type="ORF">BST13_30415</name>
</gene>
<evidence type="ECO:0000313" key="1">
    <source>
        <dbReference type="EMBL" id="ORA27375.1"/>
    </source>
</evidence>
<dbReference type="EMBL" id="MVHF01000045">
    <property type="protein sequence ID" value="ORA27375.1"/>
    <property type="molecule type" value="Genomic_DNA"/>
</dbReference>
<evidence type="ECO:0000313" key="2">
    <source>
        <dbReference type="Proteomes" id="UP000192448"/>
    </source>
</evidence>
<name>A0A1X0ABU5_9MYCO</name>
<accession>A0A1X0ABU5</accession>
<organism evidence="1 2">
    <name type="scientific">Mycobacterium aquaticum</name>
    <dbReference type="NCBI Taxonomy" id="1927124"/>
    <lineage>
        <taxon>Bacteria</taxon>
        <taxon>Bacillati</taxon>
        <taxon>Actinomycetota</taxon>
        <taxon>Actinomycetes</taxon>
        <taxon>Mycobacteriales</taxon>
        <taxon>Mycobacteriaceae</taxon>
        <taxon>Mycobacterium</taxon>
    </lineage>
</organism>
<keyword evidence="2" id="KW-1185">Reference proteome</keyword>
<dbReference type="Proteomes" id="UP000192448">
    <property type="component" value="Unassembled WGS sequence"/>
</dbReference>
<dbReference type="RefSeq" id="WP_083168826.1">
    <property type="nucleotide sequence ID" value="NZ_MVHF01000045.1"/>
</dbReference>
<reference evidence="1 2" key="1">
    <citation type="submission" date="2017-02" db="EMBL/GenBank/DDBJ databases">
        <title>The new phylogeny of genus Mycobacterium.</title>
        <authorList>
            <person name="Tortoli E."/>
            <person name="Trovato A."/>
            <person name="Cirillo D.M."/>
        </authorList>
    </citation>
    <scope>NUCLEOTIDE SEQUENCE [LARGE SCALE GENOMIC DNA]</scope>
    <source>
        <strain evidence="1 2">RW6</strain>
    </source>
</reference>